<feature type="region of interest" description="Disordered" evidence="1">
    <location>
        <begin position="180"/>
        <end position="218"/>
    </location>
</feature>
<dbReference type="EMBL" id="FORC01000001">
    <property type="protein sequence ID" value="SFI30657.1"/>
    <property type="molecule type" value="Genomic_DNA"/>
</dbReference>
<keyword evidence="3" id="KW-1185">Reference proteome</keyword>
<dbReference type="Pfam" id="PF12277">
    <property type="entry name" value="DUF3618"/>
    <property type="match status" value="1"/>
</dbReference>
<evidence type="ECO:0000313" key="2">
    <source>
        <dbReference type="EMBL" id="SFI30657.1"/>
    </source>
</evidence>
<dbReference type="RefSeq" id="WP_074880825.1">
    <property type="nucleotide sequence ID" value="NZ_FORC01000001.1"/>
</dbReference>
<dbReference type="OrthoDB" id="6065071at2"/>
<proteinExistence type="predicted"/>
<reference evidence="3" key="1">
    <citation type="submission" date="2016-10" db="EMBL/GenBank/DDBJ databases">
        <authorList>
            <person name="Varghese N."/>
            <person name="Submissions S."/>
        </authorList>
    </citation>
    <scope>NUCLEOTIDE SEQUENCE [LARGE SCALE GENOMIC DNA]</scope>
    <source>
        <strain evidence="3">LMG 22563</strain>
    </source>
</reference>
<evidence type="ECO:0000256" key="1">
    <source>
        <dbReference type="SAM" id="MobiDB-lite"/>
    </source>
</evidence>
<accession>A0A1I3H523</accession>
<sequence>MSTHSTIAAESRKPPEVLEQEIDLQRNRIDALIDEVEARLTPQRLIDSALAYGRESGGLEMAERLGQTLKANPVPVAMTAIGLAWLALEQTRRHAHMAPEPERPADHESLADALHHAKHSLDRSTQALRQKLHDLSDGASAASAQVKQGAGALSQAVRQRPWAFAAAGLALGTVGGLLGAGRRQQPAEQPESQAYDVPNIEAGFDELDDEPPFRPGSI</sequence>
<evidence type="ECO:0000313" key="3">
    <source>
        <dbReference type="Proteomes" id="UP000183018"/>
    </source>
</evidence>
<gene>
    <name evidence="2" type="ORF">SAMN05216602_0607</name>
</gene>
<organism evidence="2 3">
    <name type="scientific">Phytopseudomonas argentinensis</name>
    <dbReference type="NCBI Taxonomy" id="289370"/>
    <lineage>
        <taxon>Bacteria</taxon>
        <taxon>Pseudomonadati</taxon>
        <taxon>Pseudomonadota</taxon>
        <taxon>Gammaproteobacteria</taxon>
        <taxon>Pseudomonadales</taxon>
        <taxon>Pseudomonadaceae</taxon>
        <taxon>Phytopseudomonas</taxon>
    </lineage>
</organism>
<dbReference type="STRING" id="289370.SAMN05216602_0607"/>
<dbReference type="InterPro" id="IPR022062">
    <property type="entry name" value="DUF3618"/>
</dbReference>
<name>A0A1I3H523_9GAMM</name>
<protein>
    <submittedName>
        <fullName evidence="2">Uncharacterized protein</fullName>
    </submittedName>
</protein>
<dbReference type="AlphaFoldDB" id="A0A1I3H523"/>
<dbReference type="Proteomes" id="UP000183018">
    <property type="component" value="Unassembled WGS sequence"/>
</dbReference>